<dbReference type="PANTHER" id="PTHR47506:SF1">
    <property type="entry name" value="HTH-TYPE TRANSCRIPTIONAL REGULATOR YJDC"/>
    <property type="match status" value="1"/>
</dbReference>
<keyword evidence="1" id="KW-0805">Transcription regulation</keyword>
<dbReference type="Proteomes" id="UP000217211">
    <property type="component" value="Chromosome"/>
</dbReference>
<dbReference type="eggNOG" id="COG1309">
    <property type="taxonomic scope" value="Bacteria"/>
</dbReference>
<dbReference type="InterPro" id="IPR036271">
    <property type="entry name" value="Tet_transcr_reg_TetR-rel_C_sf"/>
</dbReference>
<feature type="domain" description="Tetracyclin repressor-like C-terminal" evidence="3">
    <location>
        <begin position="41"/>
        <end position="146"/>
    </location>
</feature>
<evidence type="ECO:0000256" key="1">
    <source>
        <dbReference type="ARBA" id="ARBA00023015"/>
    </source>
</evidence>
<dbReference type="Pfam" id="PF16925">
    <property type="entry name" value="TetR_C_13"/>
    <property type="match status" value="1"/>
</dbReference>
<dbReference type="Gene3D" id="1.10.357.10">
    <property type="entry name" value="Tetracycline Repressor, domain 2"/>
    <property type="match status" value="1"/>
</dbReference>
<accession>A0A249P895</accession>
<proteinExistence type="predicted"/>
<sequence>MTSLYNAFGGKRQIFRSALDRYSEQRTRRCLDEIEHLASPADRIRTFVARVIEAALDDPDRMGCLVINTAVELGPHDEEISEIVADHLAEVEAFFRRNFAAAQKAGDADPNISPEDAGRSFSALMFGLRVLARTRPERKMMEGAARPLLALLREGDRVSADHATIQNAAPENTHAGRC</sequence>
<gene>
    <name evidence="4" type="ORF">SJ05684_c06900</name>
</gene>
<name>A0A249P895_9HYPH</name>
<dbReference type="InterPro" id="IPR011075">
    <property type="entry name" value="TetR_C"/>
</dbReference>
<dbReference type="PANTHER" id="PTHR47506">
    <property type="entry name" value="TRANSCRIPTIONAL REGULATORY PROTEIN"/>
    <property type="match status" value="1"/>
</dbReference>
<keyword evidence="5" id="KW-1185">Reference proteome</keyword>
<evidence type="ECO:0000313" key="5">
    <source>
        <dbReference type="Proteomes" id="UP000217211"/>
    </source>
</evidence>
<evidence type="ECO:0000259" key="3">
    <source>
        <dbReference type="Pfam" id="PF16925"/>
    </source>
</evidence>
<organism evidence="4 5">
    <name type="scientific">Sinorhizobium sojae CCBAU 05684</name>
    <dbReference type="NCBI Taxonomy" id="716928"/>
    <lineage>
        <taxon>Bacteria</taxon>
        <taxon>Pseudomonadati</taxon>
        <taxon>Pseudomonadota</taxon>
        <taxon>Alphaproteobacteria</taxon>
        <taxon>Hyphomicrobiales</taxon>
        <taxon>Rhizobiaceae</taxon>
        <taxon>Sinorhizobium/Ensifer group</taxon>
        <taxon>Sinorhizobium</taxon>
    </lineage>
</organism>
<dbReference type="STRING" id="716928.GCA_000261485_02151"/>
<evidence type="ECO:0000313" key="4">
    <source>
        <dbReference type="EMBL" id="ASY62153.1"/>
    </source>
</evidence>
<dbReference type="EMBL" id="CP023067">
    <property type="protein sequence ID" value="ASY62153.1"/>
    <property type="molecule type" value="Genomic_DNA"/>
</dbReference>
<dbReference type="KEGG" id="esj:SJ05684_c06900"/>
<reference evidence="4 5" key="1">
    <citation type="submission" date="2017-08" db="EMBL/GenBank/DDBJ databases">
        <title>Multipartite genome sequences of Sinorhizobium species nodulating soybeans.</title>
        <authorList>
            <person name="Tian C.F."/>
        </authorList>
    </citation>
    <scope>NUCLEOTIDE SEQUENCE [LARGE SCALE GENOMIC DNA]</scope>
    <source>
        <strain evidence="4 5">CCBAU 05684</strain>
    </source>
</reference>
<evidence type="ECO:0000256" key="2">
    <source>
        <dbReference type="ARBA" id="ARBA00023163"/>
    </source>
</evidence>
<dbReference type="AlphaFoldDB" id="A0A249P895"/>
<keyword evidence="2" id="KW-0804">Transcription</keyword>
<protein>
    <submittedName>
        <fullName evidence="4">Transcriptional regulator, TetR family</fullName>
    </submittedName>
</protein>
<dbReference type="SUPFAM" id="SSF48498">
    <property type="entry name" value="Tetracyclin repressor-like, C-terminal domain"/>
    <property type="match status" value="1"/>
</dbReference>